<accession>A0A2J6PXE4</accession>
<name>A0A2J6PXE4_9HELO</name>
<gene>
    <name evidence="1" type="ORF">NA56DRAFT_751033</name>
</gene>
<reference evidence="1 2" key="1">
    <citation type="submission" date="2016-05" db="EMBL/GenBank/DDBJ databases">
        <title>A degradative enzymes factory behind the ericoid mycorrhizal symbiosis.</title>
        <authorList>
            <consortium name="DOE Joint Genome Institute"/>
            <person name="Martino E."/>
            <person name="Morin E."/>
            <person name="Grelet G."/>
            <person name="Kuo A."/>
            <person name="Kohler A."/>
            <person name="Daghino S."/>
            <person name="Barry K."/>
            <person name="Choi C."/>
            <person name="Cichocki N."/>
            <person name="Clum A."/>
            <person name="Copeland A."/>
            <person name="Hainaut M."/>
            <person name="Haridas S."/>
            <person name="Labutti K."/>
            <person name="Lindquist E."/>
            <person name="Lipzen A."/>
            <person name="Khouja H.-R."/>
            <person name="Murat C."/>
            <person name="Ohm R."/>
            <person name="Olson A."/>
            <person name="Spatafora J."/>
            <person name="Veneault-Fourrey C."/>
            <person name="Henrissat B."/>
            <person name="Grigoriev I."/>
            <person name="Martin F."/>
            <person name="Perotto S."/>
        </authorList>
    </citation>
    <scope>NUCLEOTIDE SEQUENCE [LARGE SCALE GENOMIC DNA]</scope>
    <source>
        <strain evidence="1 2">UAMH 7357</strain>
    </source>
</reference>
<sequence>MALDLRNSLLRKQANTDCHRLVIPPQFLEIQLIIETYGSVNKAPSMCKKIASSSNLLGTCQVHEKSPARQKAASSVTSQPRHLPMIAEIAVGSNNRKYVRPATKSYCAGRPCYVTEGARIAHSKRPKKGNAIADRDLIDGYGDSGSCLESRC</sequence>
<dbReference type="Proteomes" id="UP000235672">
    <property type="component" value="Unassembled WGS sequence"/>
</dbReference>
<protein>
    <submittedName>
        <fullName evidence="1">Uncharacterized protein</fullName>
    </submittedName>
</protein>
<evidence type="ECO:0000313" key="1">
    <source>
        <dbReference type="EMBL" id="PMD18691.1"/>
    </source>
</evidence>
<keyword evidence="2" id="KW-1185">Reference proteome</keyword>
<dbReference type="EMBL" id="KZ613492">
    <property type="protein sequence ID" value="PMD18691.1"/>
    <property type="molecule type" value="Genomic_DNA"/>
</dbReference>
<organism evidence="1 2">
    <name type="scientific">Hyaloscypha hepaticicola</name>
    <dbReference type="NCBI Taxonomy" id="2082293"/>
    <lineage>
        <taxon>Eukaryota</taxon>
        <taxon>Fungi</taxon>
        <taxon>Dikarya</taxon>
        <taxon>Ascomycota</taxon>
        <taxon>Pezizomycotina</taxon>
        <taxon>Leotiomycetes</taxon>
        <taxon>Helotiales</taxon>
        <taxon>Hyaloscyphaceae</taxon>
        <taxon>Hyaloscypha</taxon>
    </lineage>
</organism>
<evidence type="ECO:0000313" key="2">
    <source>
        <dbReference type="Proteomes" id="UP000235672"/>
    </source>
</evidence>
<proteinExistence type="predicted"/>
<dbReference type="AlphaFoldDB" id="A0A2J6PXE4"/>